<accession>A0A9P0QQE0</accession>
<dbReference type="InterPro" id="IPR008991">
    <property type="entry name" value="Translation_prot_SH3-like_sf"/>
</dbReference>
<evidence type="ECO:0000259" key="5">
    <source>
        <dbReference type="SMART" id="SM01382"/>
    </source>
</evidence>
<proteinExistence type="inferred from homology"/>
<dbReference type="GO" id="GO:0005762">
    <property type="term" value="C:mitochondrial large ribosomal subunit"/>
    <property type="evidence" value="ECO:0007669"/>
    <property type="project" value="TreeGrafter"/>
</dbReference>
<evidence type="ECO:0000313" key="8">
    <source>
        <dbReference type="Proteomes" id="UP000837801"/>
    </source>
</evidence>
<dbReference type="GO" id="GO:0016740">
    <property type="term" value="F:transferase activity"/>
    <property type="evidence" value="ECO:0007669"/>
    <property type="project" value="InterPro"/>
</dbReference>
<keyword evidence="8" id="KW-1185">Reference proteome</keyword>
<dbReference type="GO" id="GO:0003723">
    <property type="term" value="F:RNA binding"/>
    <property type="evidence" value="ECO:0007669"/>
    <property type="project" value="InterPro"/>
</dbReference>
<name>A0A9P0QQE0_9ASCO</name>
<feature type="region of interest" description="Disordered" evidence="4">
    <location>
        <begin position="364"/>
        <end position="385"/>
    </location>
</feature>
<dbReference type="OrthoDB" id="268576at2759"/>
<dbReference type="NCBIfam" id="TIGR01171">
    <property type="entry name" value="rplB_bact"/>
    <property type="match status" value="1"/>
</dbReference>
<dbReference type="InterPro" id="IPR014722">
    <property type="entry name" value="Rib_uL2_dom2"/>
</dbReference>
<dbReference type="SMART" id="SM01382">
    <property type="entry name" value="Ribosomal_L2_C"/>
    <property type="match status" value="1"/>
</dbReference>
<dbReference type="InterPro" id="IPR022669">
    <property type="entry name" value="Ribosomal_uL2_C"/>
</dbReference>
<dbReference type="SUPFAM" id="SSF50249">
    <property type="entry name" value="Nucleic acid-binding proteins"/>
    <property type="match status" value="1"/>
</dbReference>
<comment type="similarity">
    <text evidence="1">Belongs to the universal ribosomal protein uL2 family.</text>
</comment>
<comment type="caution">
    <text evidence="7">The sequence shown here is derived from an EMBL/GenBank/DDBJ whole genome shotgun (WGS) entry which is preliminary data.</text>
</comment>
<dbReference type="InterPro" id="IPR012340">
    <property type="entry name" value="NA-bd_OB-fold"/>
</dbReference>
<reference evidence="7" key="1">
    <citation type="submission" date="2022-03" db="EMBL/GenBank/DDBJ databases">
        <authorList>
            <person name="Legras J.-L."/>
            <person name="Devillers H."/>
            <person name="Grondin C."/>
        </authorList>
    </citation>
    <scope>NUCLEOTIDE SEQUENCE</scope>
    <source>
        <strain evidence="7">CLIB 1423</strain>
    </source>
</reference>
<keyword evidence="3" id="KW-0687">Ribonucleoprotein</keyword>
<dbReference type="Pfam" id="PF03947">
    <property type="entry name" value="Ribosomal_L2_C"/>
    <property type="match status" value="1"/>
</dbReference>
<dbReference type="SUPFAM" id="SSF50104">
    <property type="entry name" value="Translation proteins SH3-like domain"/>
    <property type="match status" value="1"/>
</dbReference>
<protein>
    <submittedName>
        <fullName evidence="7">54S ribosomal protein Rml2p, mitochondrial</fullName>
    </submittedName>
</protein>
<feature type="domain" description="Large ribosomal subunit protein uL2 RNA-binding" evidence="6">
    <location>
        <begin position="154"/>
        <end position="230"/>
    </location>
</feature>
<keyword evidence="2 7" id="KW-0689">Ribosomal protein</keyword>
<evidence type="ECO:0000313" key="7">
    <source>
        <dbReference type="EMBL" id="CAH2353587.1"/>
    </source>
</evidence>
<dbReference type="FunFam" id="4.10.950.10:FF:000001">
    <property type="entry name" value="50S ribosomal protein L2"/>
    <property type="match status" value="1"/>
</dbReference>
<dbReference type="InterPro" id="IPR005880">
    <property type="entry name" value="Ribosomal_uL2_bac/org-type"/>
</dbReference>
<dbReference type="Gene3D" id="4.10.950.10">
    <property type="entry name" value="Ribosomal protein L2, domain 3"/>
    <property type="match status" value="1"/>
</dbReference>
<dbReference type="Proteomes" id="UP000837801">
    <property type="component" value="Unassembled WGS sequence"/>
</dbReference>
<dbReference type="GO" id="GO:0032543">
    <property type="term" value="P:mitochondrial translation"/>
    <property type="evidence" value="ECO:0007669"/>
    <property type="project" value="TreeGrafter"/>
</dbReference>
<dbReference type="InterPro" id="IPR022666">
    <property type="entry name" value="Ribosomal_uL2_RNA-bd_dom"/>
</dbReference>
<dbReference type="PANTHER" id="PTHR13691">
    <property type="entry name" value="RIBOSOMAL PROTEIN L2"/>
    <property type="match status" value="1"/>
</dbReference>
<dbReference type="Gene3D" id="2.30.30.30">
    <property type="match status" value="1"/>
</dbReference>
<dbReference type="PROSITE" id="PS00467">
    <property type="entry name" value="RIBOSOMAL_L2"/>
    <property type="match status" value="1"/>
</dbReference>
<gene>
    <name evidence="7" type="ORF">CLIB1423_11S03114</name>
</gene>
<evidence type="ECO:0000259" key="6">
    <source>
        <dbReference type="SMART" id="SM01383"/>
    </source>
</evidence>
<dbReference type="InterPro" id="IPR022671">
    <property type="entry name" value="Ribosomal_uL2_CS"/>
</dbReference>
<dbReference type="PANTHER" id="PTHR13691:SF5">
    <property type="entry name" value="LARGE RIBOSOMAL SUBUNIT PROTEIN UL2M"/>
    <property type="match status" value="1"/>
</dbReference>
<dbReference type="EMBL" id="CAKXYY010000011">
    <property type="protein sequence ID" value="CAH2353587.1"/>
    <property type="molecule type" value="Genomic_DNA"/>
</dbReference>
<dbReference type="Gene3D" id="2.40.50.140">
    <property type="entry name" value="Nucleic acid-binding proteins"/>
    <property type="match status" value="1"/>
</dbReference>
<evidence type="ECO:0000256" key="3">
    <source>
        <dbReference type="ARBA" id="ARBA00023274"/>
    </source>
</evidence>
<organism evidence="7 8">
    <name type="scientific">[Candida] railenensis</name>
    <dbReference type="NCBI Taxonomy" id="45579"/>
    <lineage>
        <taxon>Eukaryota</taxon>
        <taxon>Fungi</taxon>
        <taxon>Dikarya</taxon>
        <taxon>Ascomycota</taxon>
        <taxon>Saccharomycotina</taxon>
        <taxon>Pichiomycetes</taxon>
        <taxon>Debaryomycetaceae</taxon>
        <taxon>Kurtzmaniella</taxon>
    </lineage>
</organism>
<evidence type="ECO:0000256" key="4">
    <source>
        <dbReference type="SAM" id="MobiDB-lite"/>
    </source>
</evidence>
<evidence type="ECO:0000256" key="1">
    <source>
        <dbReference type="ARBA" id="ARBA00005636"/>
    </source>
</evidence>
<dbReference type="GO" id="GO:0003735">
    <property type="term" value="F:structural constituent of ribosome"/>
    <property type="evidence" value="ECO:0007669"/>
    <property type="project" value="InterPro"/>
</dbReference>
<dbReference type="InterPro" id="IPR014726">
    <property type="entry name" value="Ribosomal_uL2_dom3"/>
</dbReference>
<dbReference type="Pfam" id="PF00181">
    <property type="entry name" value="Ribosomal_L2_N"/>
    <property type="match status" value="1"/>
</dbReference>
<sequence>MKNSLIVHQKKEEERETVDATLGASARESQSEIIVYRFKMMSGILSRRWLSSSLRYLNEVPGAGVGGSTAGAAGAATGRLSIQIQEAELTDLEKKDEIFKRQRQLASKAVKMKDHSHYGHNRPGSLNFQQPIHEHLHRGRPIWELTAPIKKTAGRNNTGKITVRGRGGGHKQRARLVDFHRLEGGRQTVIRIEYDPTRSGHIALIKHNETGLISYILASTGLRAGDEIESFRSGLPEDFLNDMKANNNGEVDEALLSSRTMQKGNCMPIRMIPVGSIVHNIGLQPNGPGKFARSAGTFGRILTKYPEKSKVVVKMSSGEHRYVHIDSTATLGTVSNREHQTESLGKAGRNRYRGFRPKVRGVAMNACDHPHGGGRGKSKSNKVSQSMWGIKKFAKTRKFKKVNKLKVQDRPRR</sequence>
<evidence type="ECO:0000256" key="2">
    <source>
        <dbReference type="ARBA" id="ARBA00022980"/>
    </source>
</evidence>
<dbReference type="AlphaFoldDB" id="A0A9P0QQE0"/>
<dbReference type="SMART" id="SM01383">
    <property type="entry name" value="Ribosomal_L2"/>
    <property type="match status" value="1"/>
</dbReference>
<dbReference type="InterPro" id="IPR002171">
    <property type="entry name" value="Ribosomal_uL2"/>
</dbReference>
<feature type="domain" description="Large ribosomal subunit protein uL2 C-terminal" evidence="5">
    <location>
        <begin position="261"/>
        <end position="391"/>
    </location>
</feature>